<dbReference type="Gene3D" id="2.20.70.10">
    <property type="match status" value="1"/>
</dbReference>
<evidence type="ECO:0000313" key="3">
    <source>
        <dbReference type="EMBL" id="CAE0370017.1"/>
    </source>
</evidence>
<dbReference type="Pfam" id="PF00397">
    <property type="entry name" value="WW"/>
    <property type="match status" value="1"/>
</dbReference>
<protein>
    <recommendedName>
        <fullName evidence="2">WW domain-containing protein</fullName>
    </recommendedName>
</protein>
<dbReference type="AlphaFoldDB" id="A0A7S3JZI5"/>
<feature type="compositionally biased region" description="Low complexity" evidence="1">
    <location>
        <begin position="83"/>
        <end position="96"/>
    </location>
</feature>
<dbReference type="InterPro" id="IPR001202">
    <property type="entry name" value="WW_dom"/>
</dbReference>
<reference evidence="3" key="1">
    <citation type="submission" date="2021-01" db="EMBL/GenBank/DDBJ databases">
        <authorList>
            <person name="Corre E."/>
            <person name="Pelletier E."/>
            <person name="Niang G."/>
            <person name="Scheremetjew M."/>
            <person name="Finn R."/>
            <person name="Kale V."/>
            <person name="Holt S."/>
            <person name="Cochrane G."/>
            <person name="Meng A."/>
            <person name="Brown T."/>
            <person name="Cohen L."/>
        </authorList>
    </citation>
    <scope>NUCLEOTIDE SEQUENCE</scope>
    <source>
        <strain evidence="3">CCMP1510</strain>
    </source>
</reference>
<gene>
    <name evidence="3" type="ORF">ALAG00032_LOCUS10781</name>
</gene>
<feature type="compositionally biased region" description="Pro residues" evidence="1">
    <location>
        <begin position="30"/>
        <end position="43"/>
    </location>
</feature>
<organism evidence="3">
    <name type="scientific">Aureoumbra lagunensis</name>
    <dbReference type="NCBI Taxonomy" id="44058"/>
    <lineage>
        <taxon>Eukaryota</taxon>
        <taxon>Sar</taxon>
        <taxon>Stramenopiles</taxon>
        <taxon>Ochrophyta</taxon>
        <taxon>Pelagophyceae</taxon>
        <taxon>Pelagomonadales</taxon>
        <taxon>Aureoumbra</taxon>
    </lineage>
</organism>
<feature type="compositionally biased region" description="Acidic residues" evidence="1">
    <location>
        <begin position="163"/>
        <end position="173"/>
    </location>
</feature>
<sequence>MVRSLLTSRIVRTTNVFVTRRNFARIKGGAPPPQHSRSPPPAAVDPWQEVKDDASGQTYWWNTVTNETTALGMPKPTMHALTQQQQAQVPQQQPPQQGGGFMSTIAEGFAFGAGSSIARHAVGSMFGGLGGSSQPQEGYPPQEPPPFDAAPSDESNYEWGDSGFDDSDGDDWA</sequence>
<evidence type="ECO:0000256" key="1">
    <source>
        <dbReference type="SAM" id="MobiDB-lite"/>
    </source>
</evidence>
<feature type="domain" description="WW" evidence="2">
    <location>
        <begin position="45"/>
        <end position="69"/>
    </location>
</feature>
<feature type="region of interest" description="Disordered" evidence="1">
    <location>
        <begin position="127"/>
        <end position="173"/>
    </location>
</feature>
<evidence type="ECO:0000259" key="2">
    <source>
        <dbReference type="Pfam" id="PF00397"/>
    </source>
</evidence>
<feature type="region of interest" description="Disordered" evidence="1">
    <location>
        <begin position="78"/>
        <end position="102"/>
    </location>
</feature>
<dbReference type="EMBL" id="HBIJ01016165">
    <property type="protein sequence ID" value="CAE0370017.1"/>
    <property type="molecule type" value="Transcribed_RNA"/>
</dbReference>
<name>A0A7S3JZI5_9STRA</name>
<proteinExistence type="predicted"/>
<accession>A0A7S3JZI5</accession>
<feature type="region of interest" description="Disordered" evidence="1">
    <location>
        <begin position="26"/>
        <end position="47"/>
    </location>
</feature>